<dbReference type="InterPro" id="IPR011993">
    <property type="entry name" value="PH-like_dom_sf"/>
</dbReference>
<comment type="subunit">
    <text evidence="6">Interacts with RAN (via C-terminus of GTP-bound form) but not with GDP-bound RAN. Identified in a complex composed of RAN, RANGAP1 and RANBP1. Identified in a complex that contains TNPO1, RAN and RANBP1. Identified in a complex that contains CSE1L, KPNA2, RAN and RANBP1. Identified in a complex with nucleotide-free RAN and RCC1.</text>
</comment>
<evidence type="ECO:0000256" key="1">
    <source>
        <dbReference type="ARBA" id="ARBA00022468"/>
    </source>
</evidence>
<evidence type="ECO:0000256" key="6">
    <source>
        <dbReference type="ARBA" id="ARBA00066150"/>
    </source>
</evidence>
<dbReference type="GO" id="GO:0006913">
    <property type="term" value="P:nucleocytoplasmic transport"/>
    <property type="evidence" value="ECO:0007669"/>
    <property type="project" value="InterPro"/>
</dbReference>
<evidence type="ECO:0000256" key="2">
    <source>
        <dbReference type="ARBA" id="ARBA00022553"/>
    </source>
</evidence>
<evidence type="ECO:0000259" key="10">
    <source>
        <dbReference type="PROSITE" id="PS50196"/>
    </source>
</evidence>
<keyword evidence="1" id="KW-0343">GTPase activation</keyword>
<evidence type="ECO:0000313" key="12">
    <source>
        <dbReference type="Proteomes" id="UP000314985"/>
    </source>
</evidence>
<dbReference type="SUPFAM" id="SSF50729">
    <property type="entry name" value="PH domain-like"/>
    <property type="match status" value="1"/>
</dbReference>
<dbReference type="InterPro" id="IPR045255">
    <property type="entry name" value="RanBP1-like"/>
</dbReference>
<dbReference type="InterPro" id="IPR000156">
    <property type="entry name" value="Ran_bind_dom"/>
</dbReference>
<keyword evidence="3" id="KW-0007">Acetylation</keyword>
<comment type="function">
    <text evidence="4">Plays a role in RAN-dependent nucleocytoplasmic transport. Alleviates the TNPO1-dependent inhibition of RAN GTPase activity and mediates the dissociation of RAN from proteins involved in transport into the nucleus. Induces a conformation change in the complex formed by XPO1 and RAN that triggers the release of the nuclear export signal of cargo proteins. Promotes the disassembly of the complex formed by RAN and importin beta. Promotes dissociation of RAN from a complex with KPNA2 and CSE1L. Required for normal mitotic spindle assembly and normal progress through mitosis via its effect on RAN. Does not increase the RAN GTPase activity by itself, but increases GTP hydrolysis mediated by RANGAP1. Inhibits RCC1-dependent exchange of RAN-bound GDP by GTP.</text>
</comment>
<evidence type="ECO:0000256" key="8">
    <source>
        <dbReference type="ARBA" id="ARBA00081162"/>
    </source>
</evidence>
<dbReference type="Proteomes" id="UP000314985">
    <property type="component" value="Chromosome 14"/>
</dbReference>
<feature type="compositionally biased region" description="Pro residues" evidence="9">
    <location>
        <begin position="54"/>
        <end position="65"/>
    </location>
</feature>
<comment type="similarity">
    <text evidence="5">Belongs to the RANBP1 family.</text>
</comment>
<dbReference type="Pfam" id="PF00638">
    <property type="entry name" value="Ran_BP1"/>
    <property type="match status" value="1"/>
</dbReference>
<dbReference type="AlphaFoldDB" id="A0A4X1UNH0"/>
<protein>
    <recommendedName>
        <fullName evidence="7">Ran-specific GTPase-activating protein</fullName>
    </recommendedName>
    <alternativeName>
        <fullName evidence="8">Ran-binding protein 1</fullName>
    </alternativeName>
</protein>
<dbReference type="CDD" id="cd13179">
    <property type="entry name" value="RanBD_RanBP1"/>
    <property type="match status" value="1"/>
</dbReference>
<evidence type="ECO:0000256" key="7">
    <source>
        <dbReference type="ARBA" id="ARBA00067380"/>
    </source>
</evidence>
<dbReference type="PANTHER" id="PTHR23138">
    <property type="entry name" value="RAN BINDING PROTEIN"/>
    <property type="match status" value="1"/>
</dbReference>
<feature type="compositionally biased region" description="Low complexity" evidence="9">
    <location>
        <begin position="83"/>
        <end position="95"/>
    </location>
</feature>
<dbReference type="Gene3D" id="2.30.29.30">
    <property type="entry name" value="Pleckstrin-homology domain (PH domain)/Phosphotyrosine-binding domain (PTB)"/>
    <property type="match status" value="1"/>
</dbReference>
<evidence type="ECO:0000256" key="3">
    <source>
        <dbReference type="ARBA" id="ARBA00022990"/>
    </source>
</evidence>
<gene>
    <name evidence="11" type="primary">RANBP1</name>
</gene>
<feature type="region of interest" description="Disordered" evidence="9">
    <location>
        <begin position="207"/>
        <end position="235"/>
    </location>
</feature>
<reference evidence="11" key="2">
    <citation type="submission" date="2025-08" db="UniProtKB">
        <authorList>
            <consortium name="Ensembl"/>
        </authorList>
    </citation>
    <scope>IDENTIFICATION</scope>
</reference>
<organism evidence="11 12">
    <name type="scientific">Sus scrofa</name>
    <name type="common">Pig</name>
    <dbReference type="NCBI Taxonomy" id="9823"/>
    <lineage>
        <taxon>Eukaryota</taxon>
        <taxon>Metazoa</taxon>
        <taxon>Chordata</taxon>
        <taxon>Craniata</taxon>
        <taxon>Vertebrata</taxon>
        <taxon>Euteleostomi</taxon>
        <taxon>Mammalia</taxon>
        <taxon>Eutheria</taxon>
        <taxon>Laurasiatheria</taxon>
        <taxon>Artiodactyla</taxon>
        <taxon>Suina</taxon>
        <taxon>Suidae</taxon>
        <taxon>Sus</taxon>
    </lineage>
</organism>
<dbReference type="GO" id="GO:0005096">
    <property type="term" value="F:GTPase activator activity"/>
    <property type="evidence" value="ECO:0007669"/>
    <property type="project" value="UniProtKB-KW"/>
</dbReference>
<evidence type="ECO:0000256" key="5">
    <source>
        <dbReference type="ARBA" id="ARBA00061276"/>
    </source>
</evidence>
<dbReference type="Ensembl" id="ENSSSCT00070036888.1">
    <property type="protein sequence ID" value="ENSSSCP00070030846.1"/>
    <property type="gene ID" value="ENSSSCG00070018711.1"/>
</dbReference>
<sequence length="395" mass="42138">IAARFPPPGSGVGGSGRGAEGRAGGREAPAPDAEEEAATSRREAAEPATTEPAELPPPPPRPWRPPRWAGPDRPGRGSGGLGPLPAATWAARAAANPHRLAGSGAGPRDLGAARPRARSSFPGRYLPRAPHRDGPLPRPAQRSIHPVVALEPLPDSVPARGPAGGLWRRRQRSAARCGPAKGPAKACVFGPSPGAKSLGVLASGSMDHQATCSDTHEDHDTSTENADESNHDPQFEPIVSLPEQEIKTLEEDEEELFKMRAKLFRFASENDLPEWKERGTGDVKLLKHKEKGTIRLLMRRDKTLKICANHYITPMMELKPNAGSDRAWVWNTHADFADECPKQELLAIRFLNAESKSQASLTTSALGFQGDLTAAGKHAVGSGSALLSGGLREWS</sequence>
<dbReference type="SMART" id="SM00160">
    <property type="entry name" value="RanBD"/>
    <property type="match status" value="1"/>
</dbReference>
<keyword evidence="2" id="KW-0597">Phosphoprotein</keyword>
<name>A0A4X1UNH0_PIG</name>
<feature type="domain" description="RanBD1" evidence="10">
    <location>
        <begin position="234"/>
        <end position="354"/>
    </location>
</feature>
<evidence type="ECO:0000313" key="11">
    <source>
        <dbReference type="Ensembl" id="ENSSSCP00070030846.1"/>
    </source>
</evidence>
<dbReference type="FunFam" id="2.30.29.30:FF:000824">
    <property type="entry name" value="Ran-specific GTPase-activating protein"/>
    <property type="match status" value="1"/>
</dbReference>
<feature type="region of interest" description="Disordered" evidence="9">
    <location>
        <begin position="1"/>
        <end position="140"/>
    </location>
</feature>
<dbReference type="GO" id="GO:0005737">
    <property type="term" value="C:cytoplasm"/>
    <property type="evidence" value="ECO:0007669"/>
    <property type="project" value="UniProtKB-ARBA"/>
</dbReference>
<feature type="compositionally biased region" description="Basic and acidic residues" evidence="9">
    <location>
        <begin position="214"/>
        <end position="234"/>
    </location>
</feature>
<evidence type="ECO:0000256" key="9">
    <source>
        <dbReference type="SAM" id="MobiDB-lite"/>
    </source>
</evidence>
<evidence type="ECO:0000256" key="4">
    <source>
        <dbReference type="ARBA" id="ARBA00056716"/>
    </source>
</evidence>
<dbReference type="PANTHER" id="PTHR23138:SF182">
    <property type="entry name" value="RAN-SPECIFIC GTPASE-ACTIVATING PROTEIN"/>
    <property type="match status" value="1"/>
</dbReference>
<dbReference type="InterPro" id="IPR045256">
    <property type="entry name" value="RanBP1_RanBD"/>
</dbReference>
<accession>A0A4X1UNH0</accession>
<proteinExistence type="inferred from homology"/>
<reference evidence="11 12" key="1">
    <citation type="submission" date="2017-08" db="EMBL/GenBank/DDBJ databases">
        <title>USMARCv1.0.</title>
        <authorList>
            <person name="Hannum G.I."/>
            <person name="Koren S."/>
            <person name="Schroeder S.G."/>
            <person name="Chin S.C."/>
            <person name="Nonneman D.J."/>
            <person name="Becker S.A."/>
            <person name="Rosen B.D."/>
            <person name="Bickhart D.M."/>
            <person name="Putnam N.H."/>
            <person name="Green R.E."/>
            <person name="Tuggle C.K."/>
            <person name="Liu H."/>
            <person name="Rohrer G.A."/>
            <person name="Warr A."/>
            <person name="Hall R."/>
            <person name="Kim K."/>
            <person name="Hume D.A."/>
            <person name="Talbot R."/>
            <person name="Chow W."/>
            <person name="Howe K."/>
            <person name="Schwartz A.S."/>
            <person name="Watson M."/>
            <person name="Archibald A.L."/>
            <person name="Phillippy A.M."/>
            <person name="Smith T.P.L."/>
        </authorList>
    </citation>
    <scope>NUCLEOTIDE SEQUENCE [LARGE SCALE GENOMIC DNA]</scope>
</reference>
<dbReference type="PROSITE" id="PS50196">
    <property type="entry name" value="RANBD1"/>
    <property type="match status" value="1"/>
</dbReference>